<evidence type="ECO:0000256" key="3">
    <source>
        <dbReference type="ARBA" id="ARBA00023159"/>
    </source>
</evidence>
<proteinExistence type="predicted"/>
<dbReference type="EMBL" id="WHLY01000004">
    <property type="protein sequence ID" value="MPR37267.1"/>
    <property type="molecule type" value="Genomic_DNA"/>
</dbReference>
<name>A0A7C9FG22_9BACT</name>
<dbReference type="SUPFAM" id="SSF51215">
    <property type="entry name" value="Regulatory protein AraC"/>
    <property type="match status" value="1"/>
</dbReference>
<evidence type="ECO:0000256" key="4">
    <source>
        <dbReference type="ARBA" id="ARBA00023163"/>
    </source>
</evidence>
<dbReference type="InterPro" id="IPR037923">
    <property type="entry name" value="HTH-like"/>
</dbReference>
<dbReference type="InterPro" id="IPR050204">
    <property type="entry name" value="AraC_XylS_family_regulators"/>
</dbReference>
<comment type="caution">
    <text evidence="6">The sequence shown here is derived from an EMBL/GenBank/DDBJ whole genome shotgun (WGS) entry which is preliminary data.</text>
</comment>
<dbReference type="GO" id="GO:0003700">
    <property type="term" value="F:DNA-binding transcription factor activity"/>
    <property type="evidence" value="ECO:0007669"/>
    <property type="project" value="InterPro"/>
</dbReference>
<dbReference type="Gene3D" id="1.10.10.60">
    <property type="entry name" value="Homeodomain-like"/>
    <property type="match status" value="2"/>
</dbReference>
<dbReference type="InterPro" id="IPR018060">
    <property type="entry name" value="HTH_AraC"/>
</dbReference>
<evidence type="ECO:0000256" key="1">
    <source>
        <dbReference type="ARBA" id="ARBA00023015"/>
    </source>
</evidence>
<keyword evidence="7" id="KW-1185">Reference proteome</keyword>
<keyword evidence="4" id="KW-0804">Transcription</keyword>
<gene>
    <name evidence="6" type="ORF">GBK04_29030</name>
</gene>
<evidence type="ECO:0000313" key="7">
    <source>
        <dbReference type="Proteomes" id="UP000479293"/>
    </source>
</evidence>
<accession>A0A7C9FG22</accession>
<dbReference type="Pfam" id="PF12833">
    <property type="entry name" value="HTH_18"/>
    <property type="match status" value="1"/>
</dbReference>
<dbReference type="Pfam" id="PF02311">
    <property type="entry name" value="AraC_binding"/>
    <property type="match status" value="1"/>
</dbReference>
<feature type="domain" description="HTH araC/xylS-type" evidence="5">
    <location>
        <begin position="177"/>
        <end position="277"/>
    </location>
</feature>
<dbReference type="AlphaFoldDB" id="A0A7C9FG22"/>
<dbReference type="InterPro" id="IPR014710">
    <property type="entry name" value="RmlC-like_jellyroll"/>
</dbReference>
<protein>
    <submittedName>
        <fullName evidence="6">Helix-turn-helix domain-containing protein</fullName>
    </submittedName>
</protein>
<sequence length="280" mass="31980">MQRFHLQEPLSIRTFELDQWTTPDRPPDCYTLILVLSGEGYHTINGNQFAYFPGDVFYLSVQDQYNFRITQRTKFCWLSFSTALVSKLRTTGDHAWNYLNLSISPCPGPIAPNSVDQGNLQGLAAILLSETKSLRPLISNPIIEGLVKTLLSLVDRLLTQRGAVAIAQSTYSSDVIQRVIAYINQNIGEPHRLRMDTLADEFNYSPGHLNALFRQHAGDSIRQFIMRHKLKLVAIKLRNSSLTVSQIADEFGFTDVCHLNKHFKRHYKHTPTLYRQSFPK</sequence>
<dbReference type="InterPro" id="IPR018062">
    <property type="entry name" value="HTH_AraC-typ_CS"/>
</dbReference>
<dbReference type="Gene3D" id="2.60.120.10">
    <property type="entry name" value="Jelly Rolls"/>
    <property type="match status" value="1"/>
</dbReference>
<keyword evidence="3" id="KW-0010">Activator</keyword>
<dbReference type="PROSITE" id="PS00041">
    <property type="entry name" value="HTH_ARAC_FAMILY_1"/>
    <property type="match status" value="1"/>
</dbReference>
<organism evidence="6 7">
    <name type="scientific">Salmonirosea aquatica</name>
    <dbReference type="NCBI Taxonomy" id="2654236"/>
    <lineage>
        <taxon>Bacteria</taxon>
        <taxon>Pseudomonadati</taxon>
        <taxon>Bacteroidota</taxon>
        <taxon>Cytophagia</taxon>
        <taxon>Cytophagales</taxon>
        <taxon>Spirosomataceae</taxon>
        <taxon>Salmonirosea</taxon>
    </lineage>
</organism>
<dbReference type="InterPro" id="IPR003313">
    <property type="entry name" value="AraC-bd"/>
</dbReference>
<dbReference type="SMART" id="SM00342">
    <property type="entry name" value="HTH_ARAC"/>
    <property type="match status" value="1"/>
</dbReference>
<dbReference type="RefSeq" id="WP_152766626.1">
    <property type="nucleotide sequence ID" value="NZ_WHLY01000004.1"/>
</dbReference>
<dbReference type="PROSITE" id="PS01124">
    <property type="entry name" value="HTH_ARAC_FAMILY_2"/>
    <property type="match status" value="1"/>
</dbReference>
<dbReference type="GO" id="GO:0043565">
    <property type="term" value="F:sequence-specific DNA binding"/>
    <property type="evidence" value="ECO:0007669"/>
    <property type="project" value="InterPro"/>
</dbReference>
<dbReference type="InterPro" id="IPR009057">
    <property type="entry name" value="Homeodomain-like_sf"/>
</dbReference>
<dbReference type="SUPFAM" id="SSF46689">
    <property type="entry name" value="Homeodomain-like"/>
    <property type="match status" value="2"/>
</dbReference>
<dbReference type="PANTHER" id="PTHR46796">
    <property type="entry name" value="HTH-TYPE TRANSCRIPTIONAL ACTIVATOR RHAS-RELATED"/>
    <property type="match status" value="1"/>
</dbReference>
<evidence type="ECO:0000259" key="5">
    <source>
        <dbReference type="PROSITE" id="PS01124"/>
    </source>
</evidence>
<evidence type="ECO:0000313" key="6">
    <source>
        <dbReference type="EMBL" id="MPR37267.1"/>
    </source>
</evidence>
<keyword evidence="2" id="KW-0238">DNA-binding</keyword>
<keyword evidence="1" id="KW-0805">Transcription regulation</keyword>
<evidence type="ECO:0000256" key="2">
    <source>
        <dbReference type="ARBA" id="ARBA00023125"/>
    </source>
</evidence>
<reference evidence="6 7" key="1">
    <citation type="submission" date="2019-10" db="EMBL/GenBank/DDBJ databases">
        <title>Draft Genome Sequence of Cytophagaceae sp. SJW1-29.</title>
        <authorList>
            <person name="Choi A."/>
        </authorList>
    </citation>
    <scope>NUCLEOTIDE SEQUENCE [LARGE SCALE GENOMIC DNA]</scope>
    <source>
        <strain evidence="6 7">SJW1-29</strain>
    </source>
</reference>
<dbReference type="Proteomes" id="UP000479293">
    <property type="component" value="Unassembled WGS sequence"/>
</dbReference>